<dbReference type="EMBL" id="LAOJ01000002">
    <property type="protein sequence ID" value="KJV91125.1"/>
    <property type="molecule type" value="Genomic_DNA"/>
</dbReference>
<accession>A0A0F3QEY3</accession>
<dbReference type="Proteomes" id="UP000033689">
    <property type="component" value="Unassembled WGS sequence"/>
</dbReference>
<comment type="caution">
    <text evidence="1">The sequence shown here is derived from an EMBL/GenBank/DDBJ whole genome shotgun (WGS) entry which is preliminary data.</text>
</comment>
<organism evidence="1 2">
    <name type="scientific">Rickettsia bellii str. RML Mogi</name>
    <dbReference type="NCBI Taxonomy" id="1359194"/>
    <lineage>
        <taxon>Bacteria</taxon>
        <taxon>Pseudomonadati</taxon>
        <taxon>Pseudomonadota</taxon>
        <taxon>Alphaproteobacteria</taxon>
        <taxon>Rickettsiales</taxon>
        <taxon>Rickettsiaceae</taxon>
        <taxon>Rickettsieae</taxon>
        <taxon>Rickettsia</taxon>
        <taxon>belli group</taxon>
    </lineage>
</organism>
<dbReference type="RefSeq" id="WP_045799997.1">
    <property type="nucleotide sequence ID" value="NZ_LAOJ01000002.1"/>
</dbReference>
<name>A0A0F3QEY3_RICBE</name>
<reference evidence="1 2" key="1">
    <citation type="submission" date="2015-02" db="EMBL/GenBank/DDBJ databases">
        <title>Genome Sequencing of Rickettsiales.</title>
        <authorList>
            <person name="Daugherty S.C."/>
            <person name="Su Q."/>
            <person name="Abolude K."/>
            <person name="Beier-Sexton M."/>
            <person name="Carlyon J.A."/>
            <person name="Carter R."/>
            <person name="Day N.P."/>
            <person name="Dumler S.J."/>
            <person name="Dyachenko V."/>
            <person name="Godinez A."/>
            <person name="Kurtti T.J."/>
            <person name="Lichay M."/>
            <person name="Mullins K.E."/>
            <person name="Ott S."/>
            <person name="Pappas-Brown V."/>
            <person name="Paris D.H."/>
            <person name="Patel P."/>
            <person name="Richards A.L."/>
            <person name="Sadzewicz L."/>
            <person name="Sears K."/>
            <person name="Seidman D."/>
            <person name="Sengamalay N."/>
            <person name="Stenos J."/>
            <person name="Tallon L.J."/>
            <person name="Vincent G."/>
            <person name="Fraser C.M."/>
            <person name="Munderloh U."/>
            <person name="Dunning-Hotopp J.C."/>
        </authorList>
    </citation>
    <scope>NUCLEOTIDE SEQUENCE [LARGE SCALE GENOMIC DNA]</scope>
    <source>
        <strain evidence="1 2">RML Mogi</strain>
    </source>
</reference>
<evidence type="ECO:0000313" key="2">
    <source>
        <dbReference type="Proteomes" id="UP000033689"/>
    </source>
</evidence>
<gene>
    <name evidence="1" type="ORF">RBEMOGI_1612</name>
</gene>
<proteinExistence type="predicted"/>
<protein>
    <submittedName>
        <fullName evidence="1">MobA/MobL family domain protein</fullName>
    </submittedName>
</protein>
<sequence>MKLNPKFDQEALKQTLGKVGVHEQEAILSKVWLGEFKAKVLPELNVLQKEKVESKTVNELIGVFKKEKEYCLRVEKTFPELTQTLDHQENNSHIALAATYHTVRPKMIEEMHADILTLQKYSGWSDGSIISTINMHQDISRQTDAIFNRTQSHIIDSIEDNLHKLSLKGVIEHQGEKFENAIDLHVRINDQGENKYLADSSIETKY</sequence>
<dbReference type="AlphaFoldDB" id="A0A0F3QEY3"/>
<dbReference type="PATRIC" id="fig|1359194.3.peg.1649"/>
<evidence type="ECO:0000313" key="1">
    <source>
        <dbReference type="EMBL" id="KJV91125.1"/>
    </source>
</evidence>